<feature type="region of interest" description="Disordered" evidence="4">
    <location>
        <begin position="304"/>
        <end position="337"/>
    </location>
</feature>
<evidence type="ECO:0000256" key="1">
    <source>
        <dbReference type="ARBA" id="ARBA00009049"/>
    </source>
</evidence>
<proteinExistence type="inferred from homology"/>
<keyword evidence="2" id="KW-0344">Guanine-nucleotide releasing factor</keyword>
<dbReference type="GO" id="GO:0001965">
    <property type="term" value="F:G-protein alpha-subunit binding"/>
    <property type="evidence" value="ECO:0007669"/>
    <property type="project" value="TreeGrafter"/>
</dbReference>
<dbReference type="GO" id="GO:0005737">
    <property type="term" value="C:cytoplasm"/>
    <property type="evidence" value="ECO:0007669"/>
    <property type="project" value="TreeGrafter"/>
</dbReference>
<name>A0A9P1IMP0_9PELO</name>
<keyword evidence="3" id="KW-0143">Chaperone</keyword>
<dbReference type="PANTHER" id="PTHR12425">
    <property type="entry name" value="SYNEMBRYN"/>
    <property type="match status" value="1"/>
</dbReference>
<evidence type="ECO:0000256" key="3">
    <source>
        <dbReference type="ARBA" id="ARBA00023186"/>
    </source>
</evidence>
<evidence type="ECO:0000256" key="4">
    <source>
        <dbReference type="SAM" id="MobiDB-lite"/>
    </source>
</evidence>
<gene>
    <name evidence="5" type="ORF">CAMP_LOCUS10346</name>
</gene>
<evidence type="ECO:0008006" key="7">
    <source>
        <dbReference type="Google" id="ProtNLM"/>
    </source>
</evidence>
<dbReference type="Pfam" id="PF10165">
    <property type="entry name" value="Ric8"/>
    <property type="match status" value="1"/>
</dbReference>
<evidence type="ECO:0000313" key="6">
    <source>
        <dbReference type="Proteomes" id="UP001152747"/>
    </source>
</evidence>
<accession>A0A9P1IMP0</accession>
<evidence type="ECO:0000313" key="5">
    <source>
        <dbReference type="EMBL" id="CAI5447709.1"/>
    </source>
</evidence>
<dbReference type="EMBL" id="CANHGI010000004">
    <property type="protein sequence ID" value="CAI5447709.1"/>
    <property type="molecule type" value="Genomic_DNA"/>
</dbReference>
<organism evidence="5 6">
    <name type="scientific">Caenorhabditis angaria</name>
    <dbReference type="NCBI Taxonomy" id="860376"/>
    <lineage>
        <taxon>Eukaryota</taxon>
        <taxon>Metazoa</taxon>
        <taxon>Ecdysozoa</taxon>
        <taxon>Nematoda</taxon>
        <taxon>Chromadorea</taxon>
        <taxon>Rhabditida</taxon>
        <taxon>Rhabditina</taxon>
        <taxon>Rhabditomorpha</taxon>
        <taxon>Rhabditoidea</taxon>
        <taxon>Rhabditidae</taxon>
        <taxon>Peloderinae</taxon>
        <taxon>Caenorhabditis</taxon>
    </lineage>
</organism>
<reference evidence="5" key="1">
    <citation type="submission" date="2022-11" db="EMBL/GenBank/DDBJ databases">
        <authorList>
            <person name="Kikuchi T."/>
        </authorList>
    </citation>
    <scope>NUCLEOTIDE SEQUENCE</scope>
    <source>
        <strain evidence="5">PS1010</strain>
    </source>
</reference>
<dbReference type="GO" id="GO:0005085">
    <property type="term" value="F:guanyl-nucleotide exchange factor activity"/>
    <property type="evidence" value="ECO:0007669"/>
    <property type="project" value="UniProtKB-KW"/>
</dbReference>
<dbReference type="AlphaFoldDB" id="A0A9P1IMP0"/>
<comment type="caution">
    <text evidence="5">The sequence shown here is derived from an EMBL/GenBank/DDBJ whole genome shotgun (WGS) entry which is preliminary data.</text>
</comment>
<keyword evidence="6" id="KW-1185">Reference proteome</keyword>
<feature type="compositionally biased region" description="Acidic residues" evidence="4">
    <location>
        <begin position="310"/>
        <end position="319"/>
    </location>
</feature>
<dbReference type="Proteomes" id="UP001152747">
    <property type="component" value="Unassembled WGS sequence"/>
</dbReference>
<dbReference type="InterPro" id="IPR019318">
    <property type="entry name" value="Gua_nucleotide_exch_fac_Ric8"/>
</dbReference>
<protein>
    <recommendedName>
        <fullName evidence="7">Synembryn</fullName>
    </recommendedName>
</protein>
<comment type="similarity">
    <text evidence="1">Belongs to the synembryn family.</text>
</comment>
<dbReference type="GO" id="GO:0007186">
    <property type="term" value="P:G protein-coupled receptor signaling pathway"/>
    <property type="evidence" value="ECO:0007669"/>
    <property type="project" value="TreeGrafter"/>
</dbReference>
<dbReference type="OrthoDB" id="5585685at2759"/>
<evidence type="ECO:0000256" key="2">
    <source>
        <dbReference type="ARBA" id="ARBA00022658"/>
    </source>
</evidence>
<sequence>MRDRLAFYSENSQILLNYLRDFEESKRIKSGEKWIRNLSKEENAEIWYLYHRIAFIVTALIKPIQKSWSQNRETVPNLLIPCESLLLLENSQEMDKNRANEALKTMFNVFCHCDENCVKSEIVENANLILKKLMISERIDDEIKQSAVNCFALPTIQPVLSILCDKNLENMEFTQSLLNLLERKLDELPSDIHNIPTTSADLIGPNFSGLSRLCKESKFARRYCRMKVLPPLTNQDIEKRPEEQKSLRGKIVRLMMTPTCAKDIASQFLFILCKKSVGRMIKYTGFGHSAGLIANMGLLGQINEPKRESDSEDSETDEYNEVKDNVNPVTGSLFDPERGSAIANMTDEQKEYEAMKLLDAMNKMMDAGVVKPGTIGEDGKLREVSHVLELTKNVQIKDDEDSD</sequence>
<dbReference type="PANTHER" id="PTHR12425:SF5">
    <property type="entry name" value="SYNEMBRYN"/>
    <property type="match status" value="1"/>
</dbReference>